<name>A0ABD3H8S7_9MARC</name>
<evidence type="ECO:0000256" key="4">
    <source>
        <dbReference type="SAM" id="MobiDB-lite"/>
    </source>
</evidence>
<evidence type="ECO:0000256" key="1">
    <source>
        <dbReference type="ARBA" id="ARBA00004555"/>
    </source>
</evidence>
<dbReference type="PANTHER" id="PTHR18921:SF2">
    <property type="entry name" value="THYROID RECEPTOR-INTERACTING PROTEIN 11"/>
    <property type="match status" value="1"/>
</dbReference>
<feature type="region of interest" description="Disordered" evidence="4">
    <location>
        <begin position="678"/>
        <end position="803"/>
    </location>
</feature>
<gene>
    <name evidence="5" type="ORF">R1sor_009249</name>
</gene>
<proteinExistence type="predicted"/>
<comment type="caution">
    <text evidence="5">The sequence shown here is derived from an EMBL/GenBank/DDBJ whole genome shotgun (WGS) entry which is preliminary data.</text>
</comment>
<dbReference type="PANTHER" id="PTHR18921">
    <property type="entry name" value="MYOSIN HEAVY CHAIN - RELATED"/>
    <property type="match status" value="1"/>
</dbReference>
<reference evidence="5 6" key="1">
    <citation type="submission" date="2024-09" db="EMBL/GenBank/DDBJ databases">
        <title>Chromosome-scale assembly of Riccia sorocarpa.</title>
        <authorList>
            <person name="Paukszto L."/>
        </authorList>
    </citation>
    <scope>NUCLEOTIDE SEQUENCE [LARGE SCALE GENOMIC DNA]</scope>
    <source>
        <strain evidence="5">LP-2024</strain>
        <tissue evidence="5">Aerial parts of the thallus</tissue>
    </source>
</reference>
<evidence type="ECO:0000256" key="2">
    <source>
        <dbReference type="ARBA" id="ARBA00023034"/>
    </source>
</evidence>
<dbReference type="AlphaFoldDB" id="A0ABD3H8S7"/>
<organism evidence="5 6">
    <name type="scientific">Riccia sorocarpa</name>
    <dbReference type="NCBI Taxonomy" id="122646"/>
    <lineage>
        <taxon>Eukaryota</taxon>
        <taxon>Viridiplantae</taxon>
        <taxon>Streptophyta</taxon>
        <taxon>Embryophyta</taxon>
        <taxon>Marchantiophyta</taxon>
        <taxon>Marchantiopsida</taxon>
        <taxon>Marchantiidae</taxon>
        <taxon>Marchantiales</taxon>
        <taxon>Ricciaceae</taxon>
        <taxon>Riccia</taxon>
    </lineage>
</organism>
<feature type="region of interest" description="Disordered" evidence="4">
    <location>
        <begin position="390"/>
        <end position="429"/>
    </location>
</feature>
<keyword evidence="3" id="KW-0175">Coiled coil</keyword>
<keyword evidence="6" id="KW-1185">Reference proteome</keyword>
<feature type="region of interest" description="Disordered" evidence="4">
    <location>
        <begin position="441"/>
        <end position="576"/>
    </location>
</feature>
<comment type="subcellular location">
    <subcellularLocation>
        <location evidence="1">Golgi apparatus</location>
    </subcellularLocation>
</comment>
<feature type="compositionally biased region" description="Basic and acidic residues" evidence="4">
    <location>
        <begin position="678"/>
        <end position="701"/>
    </location>
</feature>
<evidence type="ECO:0000256" key="3">
    <source>
        <dbReference type="ARBA" id="ARBA00023054"/>
    </source>
</evidence>
<feature type="compositionally biased region" description="Basic and acidic residues" evidence="4">
    <location>
        <begin position="542"/>
        <end position="574"/>
    </location>
</feature>
<dbReference type="Proteomes" id="UP001633002">
    <property type="component" value="Unassembled WGS sequence"/>
</dbReference>
<sequence length="803" mass="89948">MQSSKTPNSAPTTPTVRAIIDEAAIHQALEQLRSVQTSVDRLLESIARVEAARERRRLQENTPTAEERNLAIVVYREQLVRMVRTARENPFAPGVHIPRTQLFMLSTLPTAIIGNLESSNLFHFLGDVYRVLKEPDAWEEYLLDEVSIQKNFIEFPRPPGCKSGPASVRITEGSIRERFGIQRDVKDAKIPWTTDVDPYPVVLGPPAGGVTSFCKNNNGFNVKHLCWSPMDACTRNFITLLGFSNLYLPTLYTAALYDSVLSGVQYDFAPYIFAWLRDTLRHFRSTTTVIRDSKKRPFYMWPLMTELLMTKWPGIVTREVTMRRVLPSKELLIYKKTLSSIFGEYDTFGPHLTIPLVSRFKAWEASEQTHLLNLRMRLKATLSAYPELPEVEAEDEDMGDAKRPPPVASGPTQEELEAERSKKHHRQTQLAQLAAVVNGAAPAPAAATVDEGEGSPQPPTPKKRVTEKKTEKTRPARITLREPVATVHEFTPSQGATPMDTRSVEDRTGKGPATDETSNGTPGEAGPSEQEPLSVVEAWLDDADRKSQTIKDLEEARSNDKSQAEAAKRQEVDRVINASKAKREMLESQVKQLEEKVKEAAKEKEDAMKDLQEQVERDQKKVHNMDFELSTERKRLVNLDTRNKDLSRELESVTANFEKEKEARGKAEAELQEKEQTLELQFRRNKEAGEAQSRLEQKIEELQEQLDGGGGVIKLEEEEEEGEQGGELIVIPDDSPKKDQEDPPPPGGATGGGQSTEEGTAMGEPPKTTAPRSKPTASTERLFPLQKTITLASHAPDRPLRLS</sequence>
<dbReference type="EMBL" id="JBJQOH010000005">
    <property type="protein sequence ID" value="KAL3686675.1"/>
    <property type="molecule type" value="Genomic_DNA"/>
</dbReference>
<dbReference type="GO" id="GO:0005794">
    <property type="term" value="C:Golgi apparatus"/>
    <property type="evidence" value="ECO:0007669"/>
    <property type="project" value="UniProtKB-SubCell"/>
</dbReference>
<protein>
    <submittedName>
        <fullName evidence="5">Uncharacterized protein</fullName>
    </submittedName>
</protein>
<evidence type="ECO:0000313" key="5">
    <source>
        <dbReference type="EMBL" id="KAL3686675.1"/>
    </source>
</evidence>
<evidence type="ECO:0000313" key="6">
    <source>
        <dbReference type="Proteomes" id="UP001633002"/>
    </source>
</evidence>
<keyword evidence="2" id="KW-0333">Golgi apparatus</keyword>
<accession>A0ABD3H8S7</accession>